<dbReference type="InterPro" id="IPR000253">
    <property type="entry name" value="FHA_dom"/>
</dbReference>
<feature type="domain" description="FHA" evidence="2">
    <location>
        <begin position="271"/>
        <end position="331"/>
    </location>
</feature>
<gene>
    <name evidence="3" type="ORF">PCOR1329_LOCUS66773</name>
</gene>
<name>A0ABN9WJC2_9DINO</name>
<keyword evidence="4" id="KW-1185">Reference proteome</keyword>
<evidence type="ECO:0000313" key="4">
    <source>
        <dbReference type="Proteomes" id="UP001189429"/>
    </source>
</evidence>
<evidence type="ECO:0000256" key="1">
    <source>
        <dbReference type="SAM" id="MobiDB-lite"/>
    </source>
</evidence>
<comment type="caution">
    <text evidence="3">The sequence shown here is derived from an EMBL/GenBank/DDBJ whole genome shotgun (WGS) entry which is preliminary data.</text>
</comment>
<organism evidence="3 4">
    <name type="scientific">Prorocentrum cordatum</name>
    <dbReference type="NCBI Taxonomy" id="2364126"/>
    <lineage>
        <taxon>Eukaryota</taxon>
        <taxon>Sar</taxon>
        <taxon>Alveolata</taxon>
        <taxon>Dinophyceae</taxon>
        <taxon>Prorocentrales</taxon>
        <taxon>Prorocentraceae</taxon>
        <taxon>Prorocentrum</taxon>
    </lineage>
</organism>
<feature type="region of interest" description="Disordered" evidence="1">
    <location>
        <begin position="113"/>
        <end position="195"/>
    </location>
</feature>
<proteinExistence type="predicted"/>
<protein>
    <recommendedName>
        <fullName evidence="2">FHA domain-containing protein</fullName>
    </recommendedName>
</protein>
<dbReference type="EMBL" id="CAUYUJ010018616">
    <property type="protein sequence ID" value="CAK0885043.1"/>
    <property type="molecule type" value="Genomic_DNA"/>
</dbReference>
<reference evidence="3" key="1">
    <citation type="submission" date="2023-10" db="EMBL/GenBank/DDBJ databases">
        <authorList>
            <person name="Chen Y."/>
            <person name="Shah S."/>
            <person name="Dougan E. K."/>
            <person name="Thang M."/>
            <person name="Chan C."/>
        </authorList>
    </citation>
    <scope>NUCLEOTIDE SEQUENCE [LARGE SCALE GENOMIC DNA]</scope>
</reference>
<evidence type="ECO:0000259" key="2">
    <source>
        <dbReference type="PROSITE" id="PS50006"/>
    </source>
</evidence>
<sequence length="497" mass="53001">MLEPAGEPAAGREEEPPSPEWARFAFQARHPRWEGRVTLTRDGKFHRESGLLLPGDAGRWAAEGGVLHLCWEDWEPEVLRSGDGGLSFADAKGFTLTAERVPQWFSSLLRTHAPPAGAHAQPPWPPPGAPAAPTDASRAASTSRTQRPPQDDDDDDAEPIPSEGLRQPATPRSRPVGPPWHPACPLPAPPKTLLLLQPPRPARARRASAAWAREASAPPSAERVCTAGATASSGASAPAPWELTCVFARGRDVGTLPRAAKTVEVLGDRLQVFGREHQHFFFERLLGDETGPLRFVSRSHFALEPVEGPHAGTVQLTNLSSNPLHVAGRRVAQNAQATLRPPVGIDFLEGAGATSPDLRTLPEAAAGGARAGPRRPPLRRHPARSRALTPRGAASSGPVPVCFSFCFSRGGGSGPIRLDLALRATRCDVARGSHGDAGRPARRCWASWRRRCDPIPAPCRCGPVRCALRPDPVFRCAALNPAPPLPSTFPEPGIASG</sequence>
<feature type="compositionally biased region" description="Basic residues" evidence="1">
    <location>
        <begin position="372"/>
        <end position="384"/>
    </location>
</feature>
<dbReference type="InterPro" id="IPR008984">
    <property type="entry name" value="SMAD_FHA_dom_sf"/>
</dbReference>
<dbReference type="PROSITE" id="PS50006">
    <property type="entry name" value="FHA_DOMAIN"/>
    <property type="match status" value="1"/>
</dbReference>
<dbReference type="SUPFAM" id="SSF49879">
    <property type="entry name" value="SMAD/FHA domain"/>
    <property type="match status" value="1"/>
</dbReference>
<feature type="region of interest" description="Disordered" evidence="1">
    <location>
        <begin position="364"/>
        <end position="396"/>
    </location>
</feature>
<feature type="compositionally biased region" description="Pro residues" evidence="1">
    <location>
        <begin position="176"/>
        <end position="190"/>
    </location>
</feature>
<accession>A0ABN9WJC2</accession>
<feature type="compositionally biased region" description="Low complexity" evidence="1">
    <location>
        <begin position="131"/>
        <end position="148"/>
    </location>
</feature>
<evidence type="ECO:0000313" key="3">
    <source>
        <dbReference type="EMBL" id="CAK0885043.1"/>
    </source>
</evidence>
<dbReference type="Proteomes" id="UP001189429">
    <property type="component" value="Unassembled WGS sequence"/>
</dbReference>